<dbReference type="InterPro" id="IPR002130">
    <property type="entry name" value="Cyclophilin-type_PPIase_dom"/>
</dbReference>
<comment type="catalytic activity">
    <reaction evidence="1 4">
        <text>[protein]-peptidylproline (omega=180) = [protein]-peptidylproline (omega=0)</text>
        <dbReference type="Rhea" id="RHEA:16237"/>
        <dbReference type="Rhea" id="RHEA-COMP:10747"/>
        <dbReference type="Rhea" id="RHEA-COMP:10748"/>
        <dbReference type="ChEBI" id="CHEBI:83833"/>
        <dbReference type="ChEBI" id="CHEBI:83834"/>
        <dbReference type="EC" id="5.2.1.8"/>
    </reaction>
</comment>
<dbReference type="PANTHER" id="PTHR11071:SF561">
    <property type="entry name" value="PEPTIDYL-PROLYL CIS-TRANS ISOMERASE D-RELATED"/>
    <property type="match status" value="1"/>
</dbReference>
<dbReference type="PANTHER" id="PTHR11071">
    <property type="entry name" value="PEPTIDYL-PROLYL CIS-TRANS ISOMERASE"/>
    <property type="match status" value="1"/>
</dbReference>
<reference evidence="7 8" key="1">
    <citation type="journal article" date="2018" name="Nat. Ecol. Evol.">
        <title>Pezizomycetes genomes reveal the molecular basis of ectomycorrhizal truffle lifestyle.</title>
        <authorList>
            <person name="Murat C."/>
            <person name="Payen T."/>
            <person name="Noel B."/>
            <person name="Kuo A."/>
            <person name="Morin E."/>
            <person name="Chen J."/>
            <person name="Kohler A."/>
            <person name="Krizsan K."/>
            <person name="Balestrini R."/>
            <person name="Da Silva C."/>
            <person name="Montanini B."/>
            <person name="Hainaut M."/>
            <person name="Levati E."/>
            <person name="Barry K.W."/>
            <person name="Belfiori B."/>
            <person name="Cichocki N."/>
            <person name="Clum A."/>
            <person name="Dockter R.B."/>
            <person name="Fauchery L."/>
            <person name="Guy J."/>
            <person name="Iotti M."/>
            <person name="Le Tacon F."/>
            <person name="Lindquist E.A."/>
            <person name="Lipzen A."/>
            <person name="Malagnac F."/>
            <person name="Mello A."/>
            <person name="Molinier V."/>
            <person name="Miyauchi S."/>
            <person name="Poulain J."/>
            <person name="Riccioni C."/>
            <person name="Rubini A."/>
            <person name="Sitrit Y."/>
            <person name="Splivallo R."/>
            <person name="Traeger S."/>
            <person name="Wang M."/>
            <person name="Zifcakova L."/>
            <person name="Wipf D."/>
            <person name="Zambonelli A."/>
            <person name="Paolocci F."/>
            <person name="Nowrousian M."/>
            <person name="Ottonello S."/>
            <person name="Baldrian P."/>
            <person name="Spatafora J.W."/>
            <person name="Henrissat B."/>
            <person name="Nagy L.G."/>
            <person name="Aury J.M."/>
            <person name="Wincker P."/>
            <person name="Grigoriev I.V."/>
            <person name="Bonfante P."/>
            <person name="Martin F.M."/>
        </authorList>
    </citation>
    <scope>NUCLEOTIDE SEQUENCE [LARGE SCALE GENOMIC DNA]</scope>
    <source>
        <strain evidence="7 8">120613-1</strain>
    </source>
</reference>
<evidence type="ECO:0000256" key="5">
    <source>
        <dbReference type="SAM" id="Phobius"/>
    </source>
</evidence>
<dbReference type="InterPro" id="IPR029000">
    <property type="entry name" value="Cyclophilin-like_dom_sf"/>
</dbReference>
<gene>
    <name evidence="7" type="ORF">L873DRAFT_1723793</name>
</gene>
<name>A0A3N4IS51_9PEZI</name>
<dbReference type="GO" id="GO:0003755">
    <property type="term" value="F:peptidyl-prolyl cis-trans isomerase activity"/>
    <property type="evidence" value="ECO:0007669"/>
    <property type="project" value="UniProtKB-UniRule"/>
</dbReference>
<keyword evidence="5" id="KW-0812">Transmembrane</keyword>
<keyword evidence="2 4" id="KW-0697">Rotamase</keyword>
<feature type="transmembrane region" description="Helical" evidence="5">
    <location>
        <begin position="61"/>
        <end position="84"/>
    </location>
</feature>
<evidence type="ECO:0000313" key="8">
    <source>
        <dbReference type="Proteomes" id="UP000276215"/>
    </source>
</evidence>
<evidence type="ECO:0000256" key="1">
    <source>
        <dbReference type="ARBA" id="ARBA00000971"/>
    </source>
</evidence>
<sequence length="90" mass="9984">YCGTRIHRIIDGFLIQGGDITKGDGTGSMSIFMDGTEAFGEDGFGLENIGWRSIIATTNKYRFFITLLVVNFLTLYHIVLSHIIDGIELP</sequence>
<dbReference type="EC" id="5.2.1.8" evidence="4"/>
<dbReference type="PRINTS" id="PR00153">
    <property type="entry name" value="CSAPPISMRASE"/>
</dbReference>
<dbReference type="Gene3D" id="2.40.100.10">
    <property type="entry name" value="Cyclophilin-like"/>
    <property type="match status" value="1"/>
</dbReference>
<dbReference type="PROSITE" id="PS50072">
    <property type="entry name" value="CSA_PPIASE_2"/>
    <property type="match status" value="1"/>
</dbReference>
<dbReference type="GO" id="GO:0005737">
    <property type="term" value="C:cytoplasm"/>
    <property type="evidence" value="ECO:0007669"/>
    <property type="project" value="TreeGrafter"/>
</dbReference>
<dbReference type="Proteomes" id="UP000276215">
    <property type="component" value="Unassembled WGS sequence"/>
</dbReference>
<protein>
    <recommendedName>
        <fullName evidence="4">Peptidyl-prolyl cis-trans isomerase</fullName>
        <shortName evidence="4">PPIase</shortName>
        <ecNumber evidence="4">5.2.1.8</ecNumber>
    </recommendedName>
</protein>
<dbReference type="AlphaFoldDB" id="A0A3N4IS51"/>
<feature type="domain" description="PPIase cyclophilin-type" evidence="6">
    <location>
        <begin position="1"/>
        <end position="90"/>
    </location>
</feature>
<comment type="similarity">
    <text evidence="4">Belongs to the cyclophilin-type PPIase family.</text>
</comment>
<keyword evidence="5" id="KW-1133">Transmembrane helix</keyword>
<dbReference type="STRING" id="1336337.A0A3N4IS51"/>
<evidence type="ECO:0000313" key="7">
    <source>
        <dbReference type="EMBL" id="RPA88982.1"/>
    </source>
</evidence>
<evidence type="ECO:0000256" key="4">
    <source>
        <dbReference type="RuleBase" id="RU363019"/>
    </source>
</evidence>
<dbReference type="OrthoDB" id="193499at2759"/>
<keyword evidence="5" id="KW-0472">Membrane</keyword>
<evidence type="ECO:0000256" key="3">
    <source>
        <dbReference type="ARBA" id="ARBA00023235"/>
    </source>
</evidence>
<dbReference type="SUPFAM" id="SSF50891">
    <property type="entry name" value="Cyclophilin-like"/>
    <property type="match status" value="1"/>
</dbReference>
<dbReference type="GO" id="GO:0006457">
    <property type="term" value="P:protein folding"/>
    <property type="evidence" value="ECO:0007669"/>
    <property type="project" value="TreeGrafter"/>
</dbReference>
<accession>A0A3N4IS51</accession>
<evidence type="ECO:0000256" key="2">
    <source>
        <dbReference type="ARBA" id="ARBA00023110"/>
    </source>
</evidence>
<keyword evidence="8" id="KW-1185">Reference proteome</keyword>
<proteinExistence type="inferred from homology"/>
<dbReference type="Pfam" id="PF00160">
    <property type="entry name" value="Pro_isomerase"/>
    <property type="match status" value="1"/>
</dbReference>
<dbReference type="EMBL" id="ML120629">
    <property type="protein sequence ID" value="RPA88982.1"/>
    <property type="molecule type" value="Genomic_DNA"/>
</dbReference>
<feature type="non-terminal residue" evidence="7">
    <location>
        <position position="1"/>
    </location>
</feature>
<dbReference type="GO" id="GO:0016018">
    <property type="term" value="F:cyclosporin A binding"/>
    <property type="evidence" value="ECO:0007669"/>
    <property type="project" value="TreeGrafter"/>
</dbReference>
<organism evidence="7 8">
    <name type="scientific">Choiromyces venosus 120613-1</name>
    <dbReference type="NCBI Taxonomy" id="1336337"/>
    <lineage>
        <taxon>Eukaryota</taxon>
        <taxon>Fungi</taxon>
        <taxon>Dikarya</taxon>
        <taxon>Ascomycota</taxon>
        <taxon>Pezizomycotina</taxon>
        <taxon>Pezizomycetes</taxon>
        <taxon>Pezizales</taxon>
        <taxon>Tuberaceae</taxon>
        <taxon>Choiromyces</taxon>
    </lineage>
</organism>
<comment type="function">
    <text evidence="4">PPIases accelerate the folding of proteins. It catalyzes the cis-trans isomerization of proline imidic peptide bonds in oligopeptides.</text>
</comment>
<evidence type="ECO:0000259" key="6">
    <source>
        <dbReference type="PROSITE" id="PS50072"/>
    </source>
</evidence>
<keyword evidence="3 4" id="KW-0413">Isomerase</keyword>